<evidence type="ECO:0000313" key="4">
    <source>
        <dbReference type="Proteomes" id="UP000535491"/>
    </source>
</evidence>
<reference evidence="3 4" key="1">
    <citation type="submission" date="2020-07" db="EMBL/GenBank/DDBJ databases">
        <authorList>
            <person name="Feng H."/>
        </authorList>
    </citation>
    <scope>NUCLEOTIDE SEQUENCE [LARGE SCALE GENOMIC DNA]</scope>
    <source>
        <strain evidence="4">s-10</strain>
    </source>
</reference>
<dbReference type="RefSeq" id="WP_181750886.1">
    <property type="nucleotide sequence ID" value="NZ_JACEIQ010000003.1"/>
</dbReference>
<evidence type="ECO:0000259" key="1">
    <source>
        <dbReference type="Pfam" id="PF05913"/>
    </source>
</evidence>
<name>A0A7W1WPG3_9BACL</name>
<dbReference type="InterPro" id="IPR043894">
    <property type="entry name" value="MupG_C"/>
</dbReference>
<organism evidence="3 4">
    <name type="scientific">Paenactinomyces guangxiensis</name>
    <dbReference type="NCBI Taxonomy" id="1490290"/>
    <lineage>
        <taxon>Bacteria</taxon>
        <taxon>Bacillati</taxon>
        <taxon>Bacillota</taxon>
        <taxon>Bacilli</taxon>
        <taxon>Bacillales</taxon>
        <taxon>Thermoactinomycetaceae</taxon>
        <taxon>Paenactinomyces</taxon>
    </lineage>
</organism>
<dbReference type="InterPro" id="IPR029000">
    <property type="entry name" value="Cyclophilin-like_dom_sf"/>
</dbReference>
<dbReference type="SUPFAM" id="SSF51445">
    <property type="entry name" value="(Trans)glycosidases"/>
    <property type="match status" value="1"/>
</dbReference>
<dbReference type="InterPro" id="IPR013785">
    <property type="entry name" value="Aldolase_TIM"/>
</dbReference>
<evidence type="ECO:0000259" key="2">
    <source>
        <dbReference type="Pfam" id="PF19200"/>
    </source>
</evidence>
<accession>A0A7W1WPG3</accession>
<dbReference type="InterPro" id="IPR008589">
    <property type="entry name" value="MupG"/>
</dbReference>
<protein>
    <submittedName>
        <fullName evidence="3">DUF871 domain-containing protein</fullName>
    </submittedName>
</protein>
<feature type="domain" description="6-phospho-N-acetylmuramidase N-terminal" evidence="2">
    <location>
        <begin position="4"/>
        <end position="228"/>
    </location>
</feature>
<dbReference type="Proteomes" id="UP000535491">
    <property type="component" value="Unassembled WGS sequence"/>
</dbReference>
<dbReference type="InterPro" id="IPR043797">
    <property type="entry name" value="MupG_N"/>
</dbReference>
<feature type="domain" description="6-phospho-N-acetylmuramidase C-terminal" evidence="1">
    <location>
        <begin position="265"/>
        <end position="353"/>
    </location>
</feature>
<dbReference type="Gene3D" id="3.20.20.70">
    <property type="entry name" value="Aldolase class I"/>
    <property type="match status" value="1"/>
</dbReference>
<keyword evidence="4" id="KW-1185">Reference proteome</keyword>
<sequence>MKSFGFSIYPGLDESWREKEHWMKAAVQKGARRVFTSLHIPESDFALVREEFKALCSRADAYSLELVADIGPVTLRALGLDVHSVGRLKDWGCSGVRVDYGYSEEEICQISRNGKLKLVLNASTISREECKALREKGLVIENTEAWHNFYPRPETGLSAEFVRRQNRDLKEMGISRIGAFIPGAKGRRAPLYEGLPTLEEHRGCEGRQAAAELFYRDEVDEVLIGDPDDDMALIDTLSVLVRDVIPLRVKELERSYDWSDWWGLEHKNRPDPSPCVIRSGLMRGKRVPAGVALPRRKGAVTVDNEKYGRYMGELHICKTDLPADEKTQVIGQVIPEDLPLLSLLGPGQRFCFEVVRDK</sequence>
<dbReference type="InterPro" id="IPR017853">
    <property type="entry name" value="GH"/>
</dbReference>
<dbReference type="AlphaFoldDB" id="A0A7W1WPG3"/>
<dbReference type="SUPFAM" id="SSF50891">
    <property type="entry name" value="Cyclophilin-like"/>
    <property type="match status" value="1"/>
</dbReference>
<comment type="caution">
    <text evidence="3">The sequence shown here is derived from an EMBL/GenBank/DDBJ whole genome shotgun (WGS) entry which is preliminary data.</text>
</comment>
<dbReference type="EMBL" id="JACEIQ010000003">
    <property type="protein sequence ID" value="MBA4493647.1"/>
    <property type="molecule type" value="Genomic_DNA"/>
</dbReference>
<evidence type="ECO:0000313" key="3">
    <source>
        <dbReference type="EMBL" id="MBA4493647.1"/>
    </source>
</evidence>
<proteinExistence type="predicted"/>
<dbReference type="Pfam" id="PF19200">
    <property type="entry name" value="MupG_N"/>
    <property type="match status" value="1"/>
</dbReference>
<gene>
    <name evidence="3" type="ORF">H1191_04940</name>
</gene>
<dbReference type="Pfam" id="PF05913">
    <property type="entry name" value="MupG_C"/>
    <property type="match status" value="1"/>
</dbReference>
<dbReference type="PANTHER" id="PTHR38435">
    <property type="match status" value="1"/>
</dbReference>
<dbReference type="PANTHER" id="PTHR38435:SF2">
    <property type="entry name" value="DUF871 DOMAIN-CONTAINING PROTEIN"/>
    <property type="match status" value="1"/>
</dbReference>
<dbReference type="Gene3D" id="2.40.100.10">
    <property type="entry name" value="Cyclophilin-like"/>
    <property type="match status" value="1"/>
</dbReference>